<dbReference type="GO" id="GO:0051301">
    <property type="term" value="P:cell division"/>
    <property type="evidence" value="ECO:0007669"/>
    <property type="project" value="UniProtKB-KW"/>
</dbReference>
<evidence type="ECO:0000313" key="4">
    <source>
        <dbReference type="Proteomes" id="UP000198889"/>
    </source>
</evidence>
<feature type="region of interest" description="Disordered" evidence="1">
    <location>
        <begin position="45"/>
        <end position="183"/>
    </location>
</feature>
<dbReference type="Proteomes" id="UP000198889">
    <property type="component" value="Unassembled WGS sequence"/>
</dbReference>
<dbReference type="RefSeq" id="WP_091441647.1">
    <property type="nucleotide sequence ID" value="NZ_FMTP01000005.1"/>
</dbReference>
<feature type="signal peptide" evidence="2">
    <location>
        <begin position="1"/>
        <end position="24"/>
    </location>
</feature>
<feature type="compositionally biased region" description="Basic and acidic residues" evidence="1">
    <location>
        <begin position="53"/>
        <end position="91"/>
    </location>
</feature>
<feature type="compositionally biased region" description="Pro residues" evidence="1">
    <location>
        <begin position="96"/>
        <end position="116"/>
    </location>
</feature>
<evidence type="ECO:0000256" key="1">
    <source>
        <dbReference type="SAM" id="MobiDB-lite"/>
    </source>
</evidence>
<evidence type="ECO:0000313" key="3">
    <source>
        <dbReference type="EMBL" id="SCW85848.1"/>
    </source>
</evidence>
<dbReference type="Gene3D" id="3.30.1150.10">
    <property type="match status" value="1"/>
</dbReference>
<name>A0A1G4TWZ9_9HYPH</name>
<keyword evidence="3" id="KW-0131">Cell cycle</keyword>
<accession>A0A1G4TWZ9</accession>
<feature type="chain" id="PRO_5011729102" evidence="2">
    <location>
        <begin position="25"/>
        <end position="327"/>
    </location>
</feature>
<dbReference type="STRING" id="177413.SAMN05660859_3239"/>
<protein>
    <submittedName>
        <fullName evidence="3">Cell division and transport-associated protein TolA</fullName>
    </submittedName>
</protein>
<dbReference type="EMBL" id="FMTP01000005">
    <property type="protein sequence ID" value="SCW85848.1"/>
    <property type="molecule type" value="Genomic_DNA"/>
</dbReference>
<keyword evidence="4" id="KW-1185">Reference proteome</keyword>
<sequence length="327" mass="34910">MKAGFLSSAALHVGIIGFMAVSFASPSPYEATPAESMPIDIISDAEMSKMMAGKKDAPKENPKPVVEKKADTPKQAENLESKVSEKPEVKASNEPAAPPPPPPPPPEAKPAEPKPPAAQAEAQPAPPPPPDAEALAAKPPEPPKDQPKPQEQAQATPPPPKPPQKPKNIPPKVVQEPAPERDFNPNQIAALLNKQDPRRMAALGETINNTASLGASQGAATSLSQTEIDALRAYIARFWKLPAGAVDAGQVTVVFKIMLGPDRKMVGAPQLVEVQGVGNPYAPIVRETAQRALYEIANQANPFPMLRADRYDTWRELELGFNPAMLH</sequence>
<organism evidence="3 4">
    <name type="scientific">Ancylobacter rudongensis</name>
    <dbReference type="NCBI Taxonomy" id="177413"/>
    <lineage>
        <taxon>Bacteria</taxon>
        <taxon>Pseudomonadati</taxon>
        <taxon>Pseudomonadota</taxon>
        <taxon>Alphaproteobacteria</taxon>
        <taxon>Hyphomicrobiales</taxon>
        <taxon>Xanthobacteraceae</taxon>
        <taxon>Ancylobacter</taxon>
    </lineage>
</organism>
<reference evidence="4" key="1">
    <citation type="submission" date="2016-10" db="EMBL/GenBank/DDBJ databases">
        <authorList>
            <person name="Varghese N."/>
            <person name="Submissions S."/>
        </authorList>
    </citation>
    <scope>NUCLEOTIDE SEQUENCE [LARGE SCALE GENOMIC DNA]</scope>
    <source>
        <strain evidence="4">CGMCC 1.1761</strain>
    </source>
</reference>
<keyword evidence="2" id="KW-0732">Signal</keyword>
<evidence type="ECO:0000256" key="2">
    <source>
        <dbReference type="SAM" id="SignalP"/>
    </source>
</evidence>
<proteinExistence type="predicted"/>
<gene>
    <name evidence="3" type="ORF">SAMN05660859_3239</name>
</gene>
<feature type="compositionally biased region" description="Pro residues" evidence="1">
    <location>
        <begin position="156"/>
        <end position="169"/>
    </location>
</feature>
<keyword evidence="3" id="KW-0132">Cell division</keyword>
<dbReference type="AlphaFoldDB" id="A0A1G4TWZ9"/>